<dbReference type="InParanoid" id="T1EQF4"/>
<dbReference type="GeneID" id="20198804"/>
<reference evidence="3 5" key="2">
    <citation type="journal article" date="2013" name="Nature">
        <title>Insights into bilaterian evolution from three spiralian genomes.</title>
        <authorList>
            <person name="Simakov O."/>
            <person name="Marletaz F."/>
            <person name="Cho S.J."/>
            <person name="Edsinger-Gonzales E."/>
            <person name="Havlak P."/>
            <person name="Hellsten U."/>
            <person name="Kuo D.H."/>
            <person name="Larsson T."/>
            <person name="Lv J."/>
            <person name="Arendt D."/>
            <person name="Savage R."/>
            <person name="Osoegawa K."/>
            <person name="de Jong P."/>
            <person name="Grimwood J."/>
            <person name="Chapman J.A."/>
            <person name="Shapiro H."/>
            <person name="Aerts A."/>
            <person name="Otillar R.P."/>
            <person name="Terry A.Y."/>
            <person name="Boore J.L."/>
            <person name="Grigoriev I.V."/>
            <person name="Lindberg D.R."/>
            <person name="Seaver E.C."/>
            <person name="Weisblat D.A."/>
            <person name="Putnam N.H."/>
            <person name="Rokhsar D.S."/>
        </authorList>
    </citation>
    <scope>NUCLEOTIDE SEQUENCE</scope>
</reference>
<accession>T1EQF4</accession>
<dbReference type="EMBL" id="KB096324">
    <property type="protein sequence ID" value="ESO06396.1"/>
    <property type="molecule type" value="Genomic_DNA"/>
</dbReference>
<reference evidence="5" key="1">
    <citation type="submission" date="2012-12" db="EMBL/GenBank/DDBJ databases">
        <authorList>
            <person name="Hellsten U."/>
            <person name="Grimwood J."/>
            <person name="Chapman J.A."/>
            <person name="Shapiro H."/>
            <person name="Aerts A."/>
            <person name="Otillar R.P."/>
            <person name="Terry A.Y."/>
            <person name="Boore J.L."/>
            <person name="Simakov O."/>
            <person name="Marletaz F."/>
            <person name="Cho S.-J."/>
            <person name="Edsinger-Gonzales E."/>
            <person name="Havlak P."/>
            <person name="Kuo D.-H."/>
            <person name="Larsson T."/>
            <person name="Lv J."/>
            <person name="Arendt D."/>
            <person name="Savage R."/>
            <person name="Osoegawa K."/>
            <person name="de Jong P."/>
            <person name="Lindberg D.R."/>
            <person name="Seaver E.C."/>
            <person name="Weisblat D.A."/>
            <person name="Putnam N.H."/>
            <person name="Grigoriev I.V."/>
            <person name="Rokhsar D.S."/>
        </authorList>
    </citation>
    <scope>NUCLEOTIDE SEQUENCE</scope>
</reference>
<dbReference type="PANTHER" id="PTHR21258">
    <property type="entry name" value="DOCKING PROTEIN RELATED"/>
    <property type="match status" value="1"/>
</dbReference>
<evidence type="ECO:0000313" key="3">
    <source>
        <dbReference type="EMBL" id="ESO06396.1"/>
    </source>
</evidence>
<feature type="compositionally biased region" description="Polar residues" evidence="1">
    <location>
        <begin position="421"/>
        <end position="430"/>
    </location>
</feature>
<reference evidence="4" key="3">
    <citation type="submission" date="2015-06" db="UniProtKB">
        <authorList>
            <consortium name="EnsemblMetazoa"/>
        </authorList>
    </citation>
    <scope>IDENTIFICATION</scope>
</reference>
<dbReference type="InterPro" id="IPR050996">
    <property type="entry name" value="Docking_Protein_DOK"/>
</dbReference>
<gene>
    <name evidence="4" type="primary">20198804</name>
    <name evidence="3" type="ORF">HELRODRAFT_160566</name>
</gene>
<name>T1EQF4_HELRO</name>
<feature type="region of interest" description="Disordered" evidence="1">
    <location>
        <begin position="421"/>
        <end position="446"/>
    </location>
</feature>
<dbReference type="SUPFAM" id="SSF50729">
    <property type="entry name" value="PH domain-like"/>
    <property type="match status" value="2"/>
</dbReference>
<dbReference type="KEGG" id="hro:HELRODRAFT_160566"/>
<dbReference type="PANTHER" id="PTHR21258:SF56">
    <property type="entry name" value="IRS-TYPE PTB DOMAIN-CONTAINING PROTEIN"/>
    <property type="match status" value="1"/>
</dbReference>
<dbReference type="EnsemblMetazoa" id="HelroT160566">
    <property type="protein sequence ID" value="HelroP160566"/>
    <property type="gene ID" value="HelroG160566"/>
</dbReference>
<dbReference type="GO" id="GO:0007169">
    <property type="term" value="P:cell surface receptor protein tyrosine kinase signaling pathway"/>
    <property type="evidence" value="ECO:0000318"/>
    <property type="project" value="GO_Central"/>
</dbReference>
<dbReference type="Proteomes" id="UP000015101">
    <property type="component" value="Unassembled WGS sequence"/>
</dbReference>
<sequence length="606" mass="68586">MSSVIFEGWVYVLKNFLSKKKLFNSWKKQYFVLMRISNVPKMLFYNKKPKDFVEQATNVIDLSQNIFYVSRKAYYKGKCNICLLAFDSCDLYLVPKETKLTDIMIFLVHTLMKIKPEHEVQHFVVRLDKSRDLQRLGCQSSVCLLHLSNWGITLALQVSKSIIAQWPVRCIKSFECTGQGRLVITVGHLSSTGAGRFTFRTRIKQDAIIYETLDTLIDELARIDSYNPMSEMFNQSTISLRSPPIMNDLFGLGGLTELHIDCSFDQYHKKLAKDLCDYMSEHLGESVLALSESASVMNSSIRLPNAEIPSPHKNFTESSLRFQPSSSFKLSDAEGFIGCSADSGIGRELLKDSVFINSDNEDTTSCKKNNLVYKNIEHYPLSNSYDIHEDVLEEDEKEDKLTVDENDAGRRYIYMKASNSCNTKQSSSKNVRSETEENSSSSSIYTKPQPFLTDKCEIVYEKYMPGAYLSPINSKKKNNTGKYSSKISTSKKFVNKLRKNNSTTSDIYDDDGDDNDNKLSHEELQLDTLISVGDPSYLTHEEVNKMEPLAENLNKECCNEAVNVKVDSENGNCSDVSKNFEGLFAGGKLLKGFSLNDNTVVFCKGN</sequence>
<dbReference type="Gene3D" id="2.30.29.30">
    <property type="entry name" value="Pleckstrin-homology domain (PH domain)/Phosphotyrosine-binding domain (PTB)"/>
    <property type="match status" value="2"/>
</dbReference>
<organism evidence="4 5">
    <name type="scientific">Helobdella robusta</name>
    <name type="common">Californian leech</name>
    <dbReference type="NCBI Taxonomy" id="6412"/>
    <lineage>
        <taxon>Eukaryota</taxon>
        <taxon>Metazoa</taxon>
        <taxon>Spiralia</taxon>
        <taxon>Lophotrochozoa</taxon>
        <taxon>Annelida</taxon>
        <taxon>Clitellata</taxon>
        <taxon>Hirudinea</taxon>
        <taxon>Rhynchobdellida</taxon>
        <taxon>Glossiphoniidae</taxon>
        <taxon>Helobdella</taxon>
    </lineage>
</organism>
<keyword evidence="5" id="KW-1185">Reference proteome</keyword>
<dbReference type="OrthoDB" id="10071636at2759"/>
<evidence type="ECO:0000256" key="1">
    <source>
        <dbReference type="SAM" id="MobiDB-lite"/>
    </source>
</evidence>
<dbReference type="SMART" id="SM01244">
    <property type="entry name" value="IRS"/>
    <property type="match status" value="1"/>
</dbReference>
<feature type="domain" description="IRS-type PTB" evidence="2">
    <location>
        <begin position="134"/>
        <end position="218"/>
    </location>
</feature>
<evidence type="ECO:0000313" key="4">
    <source>
        <dbReference type="EnsemblMetazoa" id="HelroP160566"/>
    </source>
</evidence>
<dbReference type="HOGENOM" id="CLU_450771_0_0_1"/>
<protein>
    <recommendedName>
        <fullName evidence="2">IRS-type PTB domain-containing protein</fullName>
    </recommendedName>
</protein>
<dbReference type="EMBL" id="AMQM01000622">
    <property type="status" value="NOT_ANNOTATED_CDS"/>
    <property type="molecule type" value="Genomic_DNA"/>
</dbReference>
<dbReference type="CTD" id="20198804"/>
<evidence type="ECO:0000313" key="5">
    <source>
        <dbReference type="Proteomes" id="UP000015101"/>
    </source>
</evidence>
<dbReference type="CDD" id="cd00821">
    <property type="entry name" value="PH"/>
    <property type="match status" value="1"/>
</dbReference>
<dbReference type="InterPro" id="IPR011993">
    <property type="entry name" value="PH-like_dom_sf"/>
</dbReference>
<dbReference type="eggNOG" id="ENOG502S375">
    <property type="taxonomic scope" value="Eukaryota"/>
</dbReference>
<dbReference type="AlphaFoldDB" id="T1EQF4"/>
<evidence type="ECO:0000259" key="2">
    <source>
        <dbReference type="Pfam" id="PF02174"/>
    </source>
</evidence>
<dbReference type="GO" id="GO:0005737">
    <property type="term" value="C:cytoplasm"/>
    <property type="evidence" value="ECO:0000318"/>
    <property type="project" value="GO_Central"/>
</dbReference>
<dbReference type="RefSeq" id="XP_009015764.1">
    <property type="nucleotide sequence ID" value="XM_009017516.1"/>
</dbReference>
<dbReference type="STRING" id="6412.T1EQF4"/>
<proteinExistence type="predicted"/>
<dbReference type="InterPro" id="IPR002404">
    <property type="entry name" value="IRS_PTB"/>
</dbReference>
<dbReference type="Pfam" id="PF02174">
    <property type="entry name" value="IRS"/>
    <property type="match status" value="1"/>
</dbReference>